<evidence type="ECO:0000256" key="1">
    <source>
        <dbReference type="ARBA" id="ARBA00022630"/>
    </source>
</evidence>
<evidence type="ECO:0000256" key="5">
    <source>
        <dbReference type="SAM" id="MobiDB-lite"/>
    </source>
</evidence>
<dbReference type="GO" id="GO:0004497">
    <property type="term" value="F:monooxygenase activity"/>
    <property type="evidence" value="ECO:0007669"/>
    <property type="project" value="UniProtKB-KW"/>
</dbReference>
<dbReference type="PRINTS" id="PR00420">
    <property type="entry name" value="RNGMNOXGNASE"/>
</dbReference>
<dbReference type="Pfam" id="PF01494">
    <property type="entry name" value="FAD_binding_3"/>
    <property type="match status" value="2"/>
</dbReference>
<evidence type="ECO:0000256" key="2">
    <source>
        <dbReference type="ARBA" id="ARBA00022827"/>
    </source>
</evidence>
<proteinExistence type="predicted"/>
<dbReference type="Gene3D" id="3.50.50.60">
    <property type="entry name" value="FAD/NAD(P)-binding domain"/>
    <property type="match status" value="1"/>
</dbReference>
<keyword evidence="2" id="KW-0274">FAD</keyword>
<feature type="region of interest" description="Disordered" evidence="5">
    <location>
        <begin position="45"/>
        <end position="88"/>
    </location>
</feature>
<accession>A0A7S3V459</accession>
<dbReference type="GO" id="GO:0071949">
    <property type="term" value="F:FAD binding"/>
    <property type="evidence" value="ECO:0007669"/>
    <property type="project" value="InterPro"/>
</dbReference>
<dbReference type="EMBL" id="HBIO01000828">
    <property type="protein sequence ID" value="CAE0455758.1"/>
    <property type="molecule type" value="Transcribed_RNA"/>
</dbReference>
<gene>
    <name evidence="7" type="ORF">CDEB00056_LOCUS599</name>
</gene>
<name>A0A7S3V459_9STRA</name>
<dbReference type="InterPro" id="IPR002938">
    <property type="entry name" value="FAD-bd"/>
</dbReference>
<feature type="compositionally biased region" description="Basic residues" evidence="5">
    <location>
        <begin position="108"/>
        <end position="118"/>
    </location>
</feature>
<evidence type="ECO:0000259" key="6">
    <source>
        <dbReference type="Pfam" id="PF01494"/>
    </source>
</evidence>
<dbReference type="InterPro" id="IPR036188">
    <property type="entry name" value="FAD/NAD-bd_sf"/>
</dbReference>
<dbReference type="AlphaFoldDB" id="A0A7S3V459"/>
<feature type="domain" description="FAD-binding" evidence="6">
    <location>
        <begin position="166"/>
        <end position="349"/>
    </location>
</feature>
<keyword evidence="1" id="KW-0285">Flavoprotein</keyword>
<evidence type="ECO:0000313" key="7">
    <source>
        <dbReference type="EMBL" id="CAE0455758.1"/>
    </source>
</evidence>
<dbReference type="SUPFAM" id="SSF51905">
    <property type="entry name" value="FAD/NAD(P)-binding domain"/>
    <property type="match status" value="1"/>
</dbReference>
<dbReference type="PANTHER" id="PTHR46972">
    <property type="entry name" value="MONOOXYGENASE ASQM-RELATED"/>
    <property type="match status" value="1"/>
</dbReference>
<keyword evidence="3" id="KW-0560">Oxidoreductase</keyword>
<keyword evidence="4" id="KW-0503">Monooxygenase</keyword>
<organism evidence="7">
    <name type="scientific">Chaetoceros debilis</name>
    <dbReference type="NCBI Taxonomy" id="122233"/>
    <lineage>
        <taxon>Eukaryota</taxon>
        <taxon>Sar</taxon>
        <taxon>Stramenopiles</taxon>
        <taxon>Ochrophyta</taxon>
        <taxon>Bacillariophyta</taxon>
        <taxon>Coscinodiscophyceae</taxon>
        <taxon>Chaetocerotophycidae</taxon>
        <taxon>Chaetocerotales</taxon>
        <taxon>Chaetocerotaceae</taxon>
        <taxon>Chaetoceros</taxon>
    </lineage>
</organism>
<sequence>MKSLLISLPRLSYSQTFAPTIFRRSTTSAFVSQISTCKRISITDKPMSLLSSPSGTVAKPQPPKRHCTSTTHDDGYGDGDGDSEQSRTGNSGLFVACPVCHSEGQVISRRRRTKKQKRAYQNAKNNGLPLPPPPPIQMEPCKECSGSGIRPIGSVKIDQLPRVADDVQIGIIGGGIGGLALALACQHRNIPYTVYERDSCFDERSQGYGLTMQQGGKALQALGLAVTGDERLCGKGIHSKRHIVHKPDGTQVGEWGMKVWGREKKEEAKRQNAHIARQELRRIIYNQIEERDNENCIAWGHKLLEYTKGDDGGVKMTFLKSNVPAVKQVVKEATMLVGADGIRSAVRQNKIGEHVSPFRYLGCIVILGIAPSPSTSSLTNDNETVFQTADGTTRLYAMPFARKGQETANALQYLKNGSENSNIGQGETMWQLSFPLTENDAKKLSAEGAASLKQEALQRCGNWHSPIPELLGSTPEELVSGYPVYDRGILDDDVFRRGCVKEGVYNGSEVTLIGDAAHPMSPFKGQGANQALLDAVLLARSLYQVYRVRGDNENIKRDPEKLLEDILEEFESSMLKRSKGKVKASAEAAKFLHTEAAIAEGNVTRGAAVAALKDK</sequence>
<protein>
    <recommendedName>
        <fullName evidence="6">FAD-binding domain-containing protein</fullName>
    </recommendedName>
</protein>
<feature type="domain" description="FAD-binding" evidence="6">
    <location>
        <begin position="509"/>
        <end position="554"/>
    </location>
</feature>
<evidence type="ECO:0000256" key="4">
    <source>
        <dbReference type="ARBA" id="ARBA00023033"/>
    </source>
</evidence>
<reference evidence="7" key="1">
    <citation type="submission" date="2021-01" db="EMBL/GenBank/DDBJ databases">
        <authorList>
            <person name="Corre E."/>
            <person name="Pelletier E."/>
            <person name="Niang G."/>
            <person name="Scheremetjew M."/>
            <person name="Finn R."/>
            <person name="Kale V."/>
            <person name="Holt S."/>
            <person name="Cochrane G."/>
            <person name="Meng A."/>
            <person name="Brown T."/>
            <person name="Cohen L."/>
        </authorList>
    </citation>
    <scope>NUCLEOTIDE SEQUENCE</scope>
    <source>
        <strain evidence="7">MM31A-1</strain>
    </source>
</reference>
<dbReference type="PANTHER" id="PTHR46972:SF1">
    <property type="entry name" value="FAD DEPENDENT OXIDOREDUCTASE DOMAIN-CONTAINING PROTEIN"/>
    <property type="match status" value="1"/>
</dbReference>
<feature type="region of interest" description="Disordered" evidence="5">
    <location>
        <begin position="107"/>
        <end position="135"/>
    </location>
</feature>
<evidence type="ECO:0000256" key="3">
    <source>
        <dbReference type="ARBA" id="ARBA00023002"/>
    </source>
</evidence>